<sequence>MGDLLDAAGVRRWSRLAADALDRTRAEIDALNVFPVPDGDTGTNLHLTVLAASEAAERLPADADAASVWRALADGALIG</sequence>
<keyword evidence="3" id="KW-1185">Reference proteome</keyword>
<dbReference type="SUPFAM" id="SSF101473">
    <property type="entry name" value="DhaL-like"/>
    <property type="match status" value="1"/>
</dbReference>
<comment type="caution">
    <text evidence="2">The sequence shown here is derived from an EMBL/GenBank/DDBJ whole genome shotgun (WGS) entry which is preliminary data.</text>
</comment>
<name>A0ABV5YZM4_9ACTN</name>
<dbReference type="RefSeq" id="WP_378212647.1">
    <property type="nucleotide sequence ID" value="NZ_JBHLZP010000733.1"/>
</dbReference>
<organism evidence="2 3">
    <name type="scientific">Actinoallomurus acaciae</name>
    <dbReference type="NCBI Taxonomy" id="502577"/>
    <lineage>
        <taxon>Bacteria</taxon>
        <taxon>Bacillati</taxon>
        <taxon>Actinomycetota</taxon>
        <taxon>Actinomycetes</taxon>
        <taxon>Streptosporangiales</taxon>
        <taxon>Thermomonosporaceae</taxon>
        <taxon>Actinoallomurus</taxon>
    </lineage>
</organism>
<protein>
    <submittedName>
        <fullName evidence="2">DAK2 domain-containing protein</fullName>
    </submittedName>
</protein>
<feature type="non-terminal residue" evidence="2">
    <location>
        <position position="79"/>
    </location>
</feature>
<dbReference type="InterPro" id="IPR036117">
    <property type="entry name" value="DhaL_dom_sf"/>
</dbReference>
<gene>
    <name evidence="2" type="ORF">ACFFNX_45935</name>
</gene>
<evidence type="ECO:0000259" key="1">
    <source>
        <dbReference type="PROSITE" id="PS51480"/>
    </source>
</evidence>
<feature type="domain" description="DhaL" evidence="1">
    <location>
        <begin position="8"/>
        <end position="79"/>
    </location>
</feature>
<dbReference type="Proteomes" id="UP001589627">
    <property type="component" value="Unassembled WGS sequence"/>
</dbReference>
<dbReference type="InterPro" id="IPR004007">
    <property type="entry name" value="DhaL_dom"/>
</dbReference>
<dbReference type="PROSITE" id="PS51480">
    <property type="entry name" value="DHAL"/>
    <property type="match status" value="1"/>
</dbReference>
<dbReference type="InterPro" id="IPR050270">
    <property type="entry name" value="DegV_domain_contain"/>
</dbReference>
<evidence type="ECO:0000313" key="2">
    <source>
        <dbReference type="EMBL" id="MFB9839509.1"/>
    </source>
</evidence>
<dbReference type="Gene3D" id="1.25.40.340">
    <property type="match status" value="1"/>
</dbReference>
<evidence type="ECO:0000313" key="3">
    <source>
        <dbReference type="Proteomes" id="UP001589627"/>
    </source>
</evidence>
<reference evidence="2 3" key="1">
    <citation type="submission" date="2024-09" db="EMBL/GenBank/DDBJ databases">
        <authorList>
            <person name="Sun Q."/>
            <person name="Mori K."/>
        </authorList>
    </citation>
    <scope>NUCLEOTIDE SEQUENCE [LARGE SCALE GENOMIC DNA]</scope>
    <source>
        <strain evidence="2 3">TBRC 0563</strain>
    </source>
</reference>
<dbReference type="PANTHER" id="PTHR33434">
    <property type="entry name" value="DEGV DOMAIN-CONTAINING PROTEIN DR_1986-RELATED"/>
    <property type="match status" value="1"/>
</dbReference>
<dbReference type="EMBL" id="JBHLZP010000733">
    <property type="protein sequence ID" value="MFB9839509.1"/>
    <property type="molecule type" value="Genomic_DNA"/>
</dbReference>
<accession>A0ABV5YZM4</accession>
<dbReference type="Pfam" id="PF02734">
    <property type="entry name" value="Dak2"/>
    <property type="match status" value="1"/>
</dbReference>
<dbReference type="PANTHER" id="PTHR33434:SF4">
    <property type="entry name" value="PHOSPHATASE PROTEIN"/>
    <property type="match status" value="1"/>
</dbReference>
<proteinExistence type="predicted"/>